<proteinExistence type="predicted"/>
<organism evidence="1">
    <name type="scientific">Phage sp. ctgh419</name>
    <dbReference type="NCBI Taxonomy" id="2828009"/>
    <lineage>
        <taxon>Viruses</taxon>
    </lineage>
</organism>
<dbReference type="Pfam" id="PF25681">
    <property type="entry name" value="Phage_TTP_17"/>
    <property type="match status" value="1"/>
</dbReference>
<name>A0A8S5SM01_9VIRU</name>
<reference evidence="1" key="1">
    <citation type="journal article" date="2021" name="Proc. Natl. Acad. Sci. U.S.A.">
        <title>A Catalog of Tens of Thousands of Viruses from Human Metagenomes Reveals Hidden Associations with Chronic Diseases.</title>
        <authorList>
            <person name="Tisza M.J."/>
            <person name="Buck C.B."/>
        </authorList>
    </citation>
    <scope>NUCLEOTIDE SEQUENCE</scope>
    <source>
        <strain evidence="1">Ctgh419</strain>
    </source>
</reference>
<dbReference type="InterPro" id="IPR058154">
    <property type="entry name" value="Bxb1_TTP-like"/>
</dbReference>
<dbReference type="EMBL" id="BK032618">
    <property type="protein sequence ID" value="DAF51594.1"/>
    <property type="molecule type" value="Genomic_DNA"/>
</dbReference>
<evidence type="ECO:0000313" key="1">
    <source>
        <dbReference type="EMBL" id="DAF51594.1"/>
    </source>
</evidence>
<protein>
    <submittedName>
        <fullName evidence="1">Tail protein</fullName>
    </submittedName>
</protein>
<accession>A0A8S5SM01</accession>
<sequence length="185" mass="19981">MSKNNAKNVTTGKPKVGGAVFRAPLGTAIPGDAVSELDQAFKNLGYISEDGVTNSNSAETDSVKAWGGDTVLEFEKERPDTFEFTMIEGLNPEVLKMIYGEDNVAGDISAGITIKANSKEREEAVYVIDMILRDNVAKRVVIPNGKITETGEIKYTDSEALGYQVTISALPNTDGNTHIEYMKKG</sequence>